<dbReference type="RefSeq" id="WP_029280171.1">
    <property type="nucleotide sequence ID" value="NZ_JNVC02000004.1"/>
</dbReference>
<keyword evidence="1" id="KW-0812">Transmembrane</keyword>
<feature type="transmembrane region" description="Helical" evidence="1">
    <location>
        <begin position="12"/>
        <end position="31"/>
    </location>
</feature>
<organism evidence="2 3">
    <name type="scientific">Metabacillus indicus</name>
    <name type="common">Bacillus indicus</name>
    <dbReference type="NCBI Taxonomy" id="246786"/>
    <lineage>
        <taxon>Bacteria</taxon>
        <taxon>Bacillati</taxon>
        <taxon>Bacillota</taxon>
        <taxon>Bacilli</taxon>
        <taxon>Bacillales</taxon>
        <taxon>Bacillaceae</taxon>
        <taxon>Metabacillus</taxon>
    </lineage>
</organism>
<reference evidence="2 3" key="1">
    <citation type="journal article" date="2005" name="Int. J. Syst. Evol. Microbiol.">
        <title>Bacillus cibi sp. nov., isolated from jeotgal, a traditional Korean fermented seafood.</title>
        <authorList>
            <person name="Yoon J.H."/>
            <person name="Lee C.H."/>
            <person name="Oh T.K."/>
        </authorList>
    </citation>
    <scope>NUCLEOTIDE SEQUENCE [LARGE SCALE GENOMIC DNA]</scope>
    <source>
        <strain evidence="2 3">DSM 16189</strain>
    </source>
</reference>
<keyword evidence="1" id="KW-1133">Transmembrane helix</keyword>
<dbReference type="Proteomes" id="UP000028549">
    <property type="component" value="Unassembled WGS sequence"/>
</dbReference>
<evidence type="ECO:0000256" key="1">
    <source>
        <dbReference type="SAM" id="Phobius"/>
    </source>
</evidence>
<name>A0A084H0H8_METID</name>
<protein>
    <submittedName>
        <fullName evidence="2">Uncharacterized protein</fullName>
    </submittedName>
</protein>
<keyword evidence="3" id="KW-1185">Reference proteome</keyword>
<dbReference type="AlphaFoldDB" id="A0A084H0H8"/>
<dbReference type="STRING" id="246786.GS18_0209805"/>
<proteinExistence type="predicted"/>
<sequence>MEKLKLKLNIPQTILMSFIAATVMTIANFLIDWNNRIYAGIFAGLTIIVCGILANLMIRDKD</sequence>
<dbReference type="OrthoDB" id="204193at1386"/>
<evidence type="ECO:0000313" key="2">
    <source>
        <dbReference type="EMBL" id="KEZ53090.1"/>
    </source>
</evidence>
<dbReference type="EMBL" id="JNVC02000004">
    <property type="protein sequence ID" value="KEZ53090.1"/>
    <property type="molecule type" value="Genomic_DNA"/>
</dbReference>
<evidence type="ECO:0000313" key="3">
    <source>
        <dbReference type="Proteomes" id="UP000028549"/>
    </source>
</evidence>
<accession>A0A084H0H8</accession>
<comment type="caution">
    <text evidence="2">The sequence shown here is derived from an EMBL/GenBank/DDBJ whole genome shotgun (WGS) entry which is preliminary data.</text>
</comment>
<gene>
    <name evidence="2" type="ORF">GS18_0209805</name>
</gene>
<keyword evidence="1" id="KW-0472">Membrane</keyword>
<feature type="transmembrane region" description="Helical" evidence="1">
    <location>
        <begin position="37"/>
        <end position="58"/>
    </location>
</feature>